<organism evidence="2 3">
    <name type="scientific">Parelaphostrongylus tenuis</name>
    <name type="common">Meningeal worm</name>
    <dbReference type="NCBI Taxonomy" id="148309"/>
    <lineage>
        <taxon>Eukaryota</taxon>
        <taxon>Metazoa</taxon>
        <taxon>Ecdysozoa</taxon>
        <taxon>Nematoda</taxon>
        <taxon>Chromadorea</taxon>
        <taxon>Rhabditida</taxon>
        <taxon>Rhabditina</taxon>
        <taxon>Rhabditomorpha</taxon>
        <taxon>Strongyloidea</taxon>
        <taxon>Metastrongylidae</taxon>
        <taxon>Parelaphostrongylus</taxon>
    </lineage>
</organism>
<proteinExistence type="predicted"/>
<accession>A0AAD5QMF5</accession>
<protein>
    <submittedName>
        <fullName evidence="2">Uncharacterized protein</fullName>
    </submittedName>
</protein>
<evidence type="ECO:0000313" key="3">
    <source>
        <dbReference type="Proteomes" id="UP001196413"/>
    </source>
</evidence>
<dbReference type="Proteomes" id="UP001196413">
    <property type="component" value="Unassembled WGS sequence"/>
</dbReference>
<reference evidence="2" key="1">
    <citation type="submission" date="2021-06" db="EMBL/GenBank/DDBJ databases">
        <title>Parelaphostrongylus tenuis whole genome reference sequence.</title>
        <authorList>
            <person name="Garwood T.J."/>
            <person name="Larsen P.A."/>
            <person name="Fountain-Jones N.M."/>
            <person name="Garbe J.R."/>
            <person name="Macchietto M.G."/>
            <person name="Kania S.A."/>
            <person name="Gerhold R.W."/>
            <person name="Richards J.E."/>
            <person name="Wolf T.M."/>
        </authorList>
    </citation>
    <scope>NUCLEOTIDE SEQUENCE</scope>
    <source>
        <strain evidence="2">MNPRO001-30</strain>
        <tissue evidence="2">Meninges</tissue>
    </source>
</reference>
<evidence type="ECO:0000313" key="2">
    <source>
        <dbReference type="EMBL" id="KAJ1357538.1"/>
    </source>
</evidence>
<gene>
    <name evidence="2" type="ORF">KIN20_015709</name>
</gene>
<feature type="compositionally biased region" description="Basic and acidic residues" evidence="1">
    <location>
        <begin position="27"/>
        <end position="39"/>
    </location>
</feature>
<comment type="caution">
    <text evidence="2">The sequence shown here is derived from an EMBL/GenBank/DDBJ whole genome shotgun (WGS) entry which is preliminary data.</text>
</comment>
<dbReference type="AlphaFoldDB" id="A0AAD5QMF5"/>
<feature type="region of interest" description="Disordered" evidence="1">
    <location>
        <begin position="1"/>
        <end position="48"/>
    </location>
</feature>
<name>A0AAD5QMF5_PARTN</name>
<dbReference type="EMBL" id="JAHQIW010003176">
    <property type="protein sequence ID" value="KAJ1357538.1"/>
    <property type="molecule type" value="Genomic_DNA"/>
</dbReference>
<feature type="compositionally biased region" description="Polar residues" evidence="1">
    <location>
        <begin position="12"/>
        <end position="26"/>
    </location>
</feature>
<keyword evidence="3" id="KW-1185">Reference proteome</keyword>
<evidence type="ECO:0000256" key="1">
    <source>
        <dbReference type="SAM" id="MobiDB-lite"/>
    </source>
</evidence>
<sequence>MTPMTYHPSLIDITSSLPPTSRQSSRGSDRKMLRTHEQQQSEEFLSYQTLSTRPMTTVVAKRISKESKLKHEVHIRKNVQKAQKYSRES</sequence>